<dbReference type="EMBL" id="FXZK01000001">
    <property type="protein sequence ID" value="SMY06781.1"/>
    <property type="molecule type" value="Genomic_DNA"/>
</dbReference>
<sequence>MIFTKDLRSDSDQRRRYALYEIAYTMADFLAAALFVIGSVMFFSDAWQTVGTWMFLFGSILFACKPTIRLVRELHLAAMGDTKDIAERLKD</sequence>
<feature type="transmembrane region" description="Helical" evidence="1">
    <location>
        <begin position="50"/>
        <end position="68"/>
    </location>
</feature>
<feature type="transmembrane region" description="Helical" evidence="1">
    <location>
        <begin position="21"/>
        <end position="44"/>
    </location>
</feature>
<evidence type="ECO:0000313" key="4">
    <source>
        <dbReference type="Proteomes" id="UP000201613"/>
    </source>
</evidence>
<name>A0A238LB05_9RHOB</name>
<dbReference type="OrthoDB" id="5862062at2"/>
<proteinExistence type="predicted"/>
<dbReference type="Proteomes" id="UP000201613">
    <property type="component" value="Unassembled WGS sequence"/>
</dbReference>
<organism evidence="3 4">
    <name type="scientific">Flavimaricola marinus</name>
    <dbReference type="NCBI Taxonomy" id="1819565"/>
    <lineage>
        <taxon>Bacteria</taxon>
        <taxon>Pseudomonadati</taxon>
        <taxon>Pseudomonadota</taxon>
        <taxon>Alphaproteobacteria</taxon>
        <taxon>Rhodobacterales</taxon>
        <taxon>Paracoccaceae</taxon>
        <taxon>Flavimaricola</taxon>
    </lineage>
</organism>
<evidence type="ECO:0000259" key="2">
    <source>
        <dbReference type="Pfam" id="PF14145"/>
    </source>
</evidence>
<protein>
    <recommendedName>
        <fullName evidence="2">YrhK domain-containing protein</fullName>
    </recommendedName>
</protein>
<evidence type="ECO:0000313" key="3">
    <source>
        <dbReference type="EMBL" id="SMY06781.1"/>
    </source>
</evidence>
<keyword evidence="1" id="KW-0812">Transmembrane</keyword>
<keyword evidence="1" id="KW-0472">Membrane</keyword>
<dbReference type="AlphaFoldDB" id="A0A238LB05"/>
<dbReference type="InterPro" id="IPR025424">
    <property type="entry name" value="YrhK_domain"/>
</dbReference>
<keyword evidence="1" id="KW-1133">Transmembrane helix</keyword>
<keyword evidence="4" id="KW-1185">Reference proteome</keyword>
<feature type="domain" description="YrhK" evidence="2">
    <location>
        <begin position="19"/>
        <end position="73"/>
    </location>
</feature>
<dbReference type="Pfam" id="PF14145">
    <property type="entry name" value="YrhK"/>
    <property type="match status" value="1"/>
</dbReference>
<evidence type="ECO:0000256" key="1">
    <source>
        <dbReference type="SAM" id="Phobius"/>
    </source>
</evidence>
<dbReference type="RefSeq" id="WP_093990917.1">
    <property type="nucleotide sequence ID" value="NZ_FXZK01000001.1"/>
</dbReference>
<gene>
    <name evidence="3" type="ORF">LOM8899_00911</name>
</gene>
<reference evidence="3 4" key="1">
    <citation type="submission" date="2017-05" db="EMBL/GenBank/DDBJ databases">
        <authorList>
            <person name="Song R."/>
            <person name="Chenine A.L."/>
            <person name="Ruprecht R.M."/>
        </authorList>
    </citation>
    <scope>NUCLEOTIDE SEQUENCE [LARGE SCALE GENOMIC DNA]</scope>
    <source>
        <strain evidence="3 4">CECT 8899</strain>
    </source>
</reference>
<accession>A0A238LB05</accession>